<dbReference type="AlphaFoldDB" id="A0A830HAJ8"/>
<reference evidence="3" key="1">
    <citation type="submission" date="2020-10" db="EMBL/GenBank/DDBJ databases">
        <title>Unveiling of a novel bifunctional photoreceptor, Dualchrome1, isolated from a cosmopolitan green alga.</title>
        <authorList>
            <person name="Suzuki S."/>
            <person name="Kawachi M."/>
        </authorList>
    </citation>
    <scope>NUCLEOTIDE SEQUENCE</scope>
    <source>
        <strain evidence="3">NIES 2893</strain>
    </source>
</reference>
<dbReference type="PANTHER" id="PTHR35532:SF5">
    <property type="entry name" value="CARBOHYDRATE-BINDING DOMAIN-CONTAINING PROTEIN"/>
    <property type="match status" value="1"/>
</dbReference>
<organism evidence="3 4">
    <name type="scientific">Pycnococcus provasolii</name>
    <dbReference type="NCBI Taxonomy" id="41880"/>
    <lineage>
        <taxon>Eukaryota</taxon>
        <taxon>Viridiplantae</taxon>
        <taxon>Chlorophyta</taxon>
        <taxon>Pseudoscourfieldiophyceae</taxon>
        <taxon>Pseudoscourfieldiales</taxon>
        <taxon>Pycnococcaceae</taxon>
        <taxon>Pycnococcus</taxon>
    </lineage>
</organism>
<dbReference type="Pfam" id="PF06452">
    <property type="entry name" value="CBM9_1"/>
    <property type="match status" value="1"/>
</dbReference>
<keyword evidence="1" id="KW-0732">Signal</keyword>
<protein>
    <recommendedName>
        <fullName evidence="2">Carbohydrate-binding domain-containing protein</fullName>
    </recommendedName>
</protein>
<feature type="chain" id="PRO_5033066342" description="Carbohydrate-binding domain-containing protein" evidence="1">
    <location>
        <begin position="33"/>
        <end position="435"/>
    </location>
</feature>
<dbReference type="EMBL" id="BNJQ01000003">
    <property type="protein sequence ID" value="GHP02449.1"/>
    <property type="molecule type" value="Genomic_DNA"/>
</dbReference>
<dbReference type="CDD" id="cd09620">
    <property type="entry name" value="CBM9_like_3"/>
    <property type="match status" value="1"/>
</dbReference>
<gene>
    <name evidence="3" type="ORF">PPROV_000120600</name>
</gene>
<dbReference type="GO" id="GO:0016052">
    <property type="term" value="P:carbohydrate catabolic process"/>
    <property type="evidence" value="ECO:0007669"/>
    <property type="project" value="InterPro"/>
</dbReference>
<dbReference type="SUPFAM" id="SSF49344">
    <property type="entry name" value="CBD9-like"/>
    <property type="match status" value="1"/>
</dbReference>
<dbReference type="GO" id="GO:0004553">
    <property type="term" value="F:hydrolase activity, hydrolyzing O-glycosyl compounds"/>
    <property type="evidence" value="ECO:0007669"/>
    <property type="project" value="InterPro"/>
</dbReference>
<evidence type="ECO:0000313" key="4">
    <source>
        <dbReference type="Proteomes" id="UP000660262"/>
    </source>
</evidence>
<dbReference type="PANTHER" id="PTHR35532">
    <property type="entry name" value="SIMILAR TO POLYHYDROXYALKANOATE DEPOLYMERASE"/>
    <property type="match status" value="1"/>
</dbReference>
<feature type="domain" description="Carbohydrate-binding" evidence="2">
    <location>
        <begin position="86"/>
        <end position="182"/>
    </location>
</feature>
<dbReference type="Gene3D" id="2.60.40.1190">
    <property type="match status" value="1"/>
</dbReference>
<feature type="signal peptide" evidence="1">
    <location>
        <begin position="1"/>
        <end position="32"/>
    </location>
</feature>
<proteinExistence type="predicted"/>
<dbReference type="OrthoDB" id="540502at2759"/>
<dbReference type="InterPro" id="IPR010502">
    <property type="entry name" value="Carb-bd_dom_fam9"/>
</dbReference>
<evidence type="ECO:0000313" key="3">
    <source>
        <dbReference type="EMBL" id="GHP02449.1"/>
    </source>
</evidence>
<evidence type="ECO:0000259" key="2">
    <source>
        <dbReference type="Pfam" id="PF06452"/>
    </source>
</evidence>
<dbReference type="GO" id="GO:0030246">
    <property type="term" value="F:carbohydrate binding"/>
    <property type="evidence" value="ECO:0007669"/>
    <property type="project" value="InterPro"/>
</dbReference>
<name>A0A830HAJ8_9CHLO</name>
<comment type="caution">
    <text evidence="3">The sequence shown here is derived from an EMBL/GenBank/DDBJ whole genome shotgun (WGS) entry which is preliminary data.</text>
</comment>
<keyword evidence="4" id="KW-1185">Reference proteome</keyword>
<evidence type="ECO:0000256" key="1">
    <source>
        <dbReference type="SAM" id="SignalP"/>
    </source>
</evidence>
<accession>A0A830HAJ8</accession>
<dbReference type="Proteomes" id="UP000660262">
    <property type="component" value="Unassembled WGS sequence"/>
</dbReference>
<sequence length="435" mass="48412">MAQCSQVCSCAPWCYLPWCCLAFSFLLRGSVGGSLPSGAGSVGLGDMATHVCPFWRHTGNMSTPQYLVYPRQYVAYYLPPSEAPILDGNLNDVAWQQVPFTEPFVDIANHVKPRFETRAKIRWTDDALYVAAQLEEPDVWANVTKHDDVIFHDNDFEVFVDISGSNAYYKETEVNALGVTWDLSLNKPYGDGGGENSSRTLGAHGFDMANMVPPLMARARVRGPINDPAVRNGGWSVELRLPFVGLKLNNTVQNYTPRPGDFWRINFSRVEWHVMNRGGRYVKDPAYPHEDNWVWSRQGEVQMHLPERWGILQLAAGTVNATSVAMLPSWNERAVAMTIYYAQHAVLAKFGRFTNSVKLLAEYAPPRTLDGSCTGAVSVSLVDGAADFCARVPSLDGTREACVRGDRRLSVVSNNEGVCNCFSYDRNMQSNPHVK</sequence>